<dbReference type="GO" id="GO:0005739">
    <property type="term" value="C:mitochondrion"/>
    <property type="evidence" value="ECO:0007669"/>
    <property type="project" value="TreeGrafter"/>
</dbReference>
<dbReference type="GO" id="GO:0019171">
    <property type="term" value="F:(3R)-hydroxyacyl-[acyl-carrier-protein] dehydratase activity"/>
    <property type="evidence" value="ECO:0007669"/>
    <property type="project" value="TreeGrafter"/>
</dbReference>
<evidence type="ECO:0000313" key="2">
    <source>
        <dbReference type="Proteomes" id="UP001234581"/>
    </source>
</evidence>
<organism evidence="1 2">
    <name type="scientific">Lichtheimia ornata</name>
    <dbReference type="NCBI Taxonomy" id="688661"/>
    <lineage>
        <taxon>Eukaryota</taxon>
        <taxon>Fungi</taxon>
        <taxon>Fungi incertae sedis</taxon>
        <taxon>Mucoromycota</taxon>
        <taxon>Mucoromycotina</taxon>
        <taxon>Mucoromycetes</taxon>
        <taxon>Mucorales</taxon>
        <taxon>Lichtheimiaceae</taxon>
        <taxon>Lichtheimia</taxon>
    </lineage>
</organism>
<keyword evidence="2" id="KW-1185">Reference proteome</keyword>
<dbReference type="InterPro" id="IPR052741">
    <property type="entry name" value="Mitochondrial_HTD2"/>
</dbReference>
<evidence type="ECO:0000313" key="1">
    <source>
        <dbReference type="EMBL" id="KAJ8653935.1"/>
    </source>
</evidence>
<gene>
    <name evidence="1" type="ORF">O0I10_010384</name>
</gene>
<dbReference type="PANTHER" id="PTHR28152:SF1">
    <property type="entry name" value="HYDROXYACYL-THIOESTER DEHYDRATASE TYPE 2, MITOCHONDRIAL"/>
    <property type="match status" value="1"/>
</dbReference>
<evidence type="ECO:0008006" key="3">
    <source>
        <dbReference type="Google" id="ProtNLM"/>
    </source>
</evidence>
<dbReference type="GeneID" id="83217788"/>
<name>A0AAD7UVC1_9FUNG</name>
<dbReference type="EMBL" id="JARTCD010000069">
    <property type="protein sequence ID" value="KAJ8653935.1"/>
    <property type="molecule type" value="Genomic_DNA"/>
</dbReference>
<dbReference type="AlphaFoldDB" id="A0AAD7UVC1"/>
<dbReference type="RefSeq" id="XP_058338849.1">
    <property type="nucleotide sequence ID" value="XM_058490365.1"/>
</dbReference>
<comment type="caution">
    <text evidence="1">The sequence shown here is derived from an EMBL/GenBank/DDBJ whole genome shotgun (WGS) entry which is preliminary data.</text>
</comment>
<proteinExistence type="predicted"/>
<dbReference type="SUPFAM" id="SSF54637">
    <property type="entry name" value="Thioesterase/thiol ester dehydrase-isomerase"/>
    <property type="match status" value="1"/>
</dbReference>
<dbReference type="PANTHER" id="PTHR28152">
    <property type="entry name" value="HYDROXYACYL-THIOESTER DEHYDRATASE TYPE 2, MITOCHONDRIAL"/>
    <property type="match status" value="1"/>
</dbReference>
<reference evidence="1 2" key="1">
    <citation type="submission" date="2023-03" db="EMBL/GenBank/DDBJ databases">
        <title>Genome sequence of Lichtheimia ornata CBS 291.66.</title>
        <authorList>
            <person name="Mohabir J.T."/>
            <person name="Shea T.P."/>
            <person name="Kurbessoian T."/>
            <person name="Berby B."/>
            <person name="Fontaine J."/>
            <person name="Livny J."/>
            <person name="Gnirke A."/>
            <person name="Stajich J.E."/>
            <person name="Cuomo C.A."/>
        </authorList>
    </citation>
    <scope>NUCLEOTIDE SEQUENCE [LARGE SCALE GENOMIC DNA]</scope>
    <source>
        <strain evidence="1">CBS 291.66</strain>
    </source>
</reference>
<protein>
    <recommendedName>
        <fullName evidence="3">N-terminal of MaoC-like dehydratase domain-containing protein</fullName>
    </recommendedName>
</protein>
<dbReference type="Proteomes" id="UP001234581">
    <property type="component" value="Unassembled WGS sequence"/>
</dbReference>
<sequence length="337" mass="38439">MPLIQFSQRATIKLSQRAFSSCSILLNNNKQQLLEQWRETISRKKVIEHDAITPSAFNLLGNTLNDPVYRHDYLPKNGTELPPAWHQAYFPPRVTEQELSPDGYEQDWKPPSPFTHRMWAGGELEWNVDNPLRVGDQVEMVSSLRDIQFRPAGRRGDSVFIWIDKKISNQKGWAMTETRSWVYVQPTSSSPDKNGSSSSSKKTQAIFELPHHDFSFEITPTPITLFRFSALTFNSHLIHYDHQYATETEHHRGCLVHGPLSYTLMMNTLNRYLKENDPTSVIQSFKYRCRSPLVVNEAIRVQGKADPDTPGQYSLWVADAQGNMAVKGTATVATKSS</sequence>
<accession>A0AAD7UVC1</accession>
<dbReference type="InterPro" id="IPR029069">
    <property type="entry name" value="HotDog_dom_sf"/>
</dbReference>
<dbReference type="Gene3D" id="3.10.129.10">
    <property type="entry name" value="Hotdog Thioesterase"/>
    <property type="match status" value="2"/>
</dbReference>